<dbReference type="AlphaFoldDB" id="A0A183CEQ0"/>
<protein>
    <submittedName>
        <fullName evidence="2">FBD domain-containing protein</fullName>
    </submittedName>
</protein>
<keyword evidence="1" id="KW-1185">Reference proteome</keyword>
<accession>A0A183CEQ0</accession>
<dbReference type="WBParaSite" id="GPLIN_001135500">
    <property type="protein sequence ID" value="GPLIN_001135500"/>
    <property type="gene ID" value="GPLIN_001135500"/>
</dbReference>
<reference evidence="1" key="1">
    <citation type="submission" date="2014-05" db="EMBL/GenBank/DDBJ databases">
        <title>The genome and life-stage specific transcriptomes of Globodera pallida elucidate key aspects of plant parasitism by a cyst nematode.</title>
        <authorList>
            <person name="Cotton J.A."/>
            <person name="Lilley C.J."/>
            <person name="Jones L.M."/>
            <person name="Kikuchi T."/>
            <person name="Reid A.J."/>
            <person name="Thorpe P."/>
            <person name="Tsai I.J."/>
            <person name="Beasley H."/>
            <person name="Blok V."/>
            <person name="Cock P.J.A."/>
            <person name="Van den Akker S.E."/>
            <person name="Holroyd N."/>
            <person name="Hunt M."/>
            <person name="Mantelin S."/>
            <person name="Naghra H."/>
            <person name="Pain A."/>
            <person name="Palomares-Rius J.E."/>
            <person name="Zarowiecki M."/>
            <person name="Berriman M."/>
            <person name="Jones J.T."/>
            <person name="Urwin P.E."/>
        </authorList>
    </citation>
    <scope>NUCLEOTIDE SEQUENCE [LARGE SCALE GENOMIC DNA]</scope>
    <source>
        <strain evidence="1">Lindley</strain>
    </source>
</reference>
<evidence type="ECO:0000313" key="1">
    <source>
        <dbReference type="Proteomes" id="UP000050741"/>
    </source>
</evidence>
<proteinExistence type="predicted"/>
<organism evidence="1 2">
    <name type="scientific">Globodera pallida</name>
    <name type="common">Potato cyst nematode worm</name>
    <name type="synonym">Heterodera pallida</name>
    <dbReference type="NCBI Taxonomy" id="36090"/>
    <lineage>
        <taxon>Eukaryota</taxon>
        <taxon>Metazoa</taxon>
        <taxon>Ecdysozoa</taxon>
        <taxon>Nematoda</taxon>
        <taxon>Chromadorea</taxon>
        <taxon>Rhabditida</taxon>
        <taxon>Tylenchina</taxon>
        <taxon>Tylenchomorpha</taxon>
        <taxon>Tylenchoidea</taxon>
        <taxon>Heteroderidae</taxon>
        <taxon>Heteroderinae</taxon>
        <taxon>Globodera</taxon>
    </lineage>
</organism>
<dbReference type="Proteomes" id="UP000050741">
    <property type="component" value="Unassembled WGS sequence"/>
</dbReference>
<reference evidence="2" key="2">
    <citation type="submission" date="2016-06" db="UniProtKB">
        <authorList>
            <consortium name="WormBaseParasite"/>
        </authorList>
    </citation>
    <scope>IDENTIFICATION</scope>
</reference>
<evidence type="ECO:0000313" key="2">
    <source>
        <dbReference type="WBParaSite" id="GPLIN_001135500"/>
    </source>
</evidence>
<sequence length="258" mass="29515">MFGKVQPNVCKFPVQSFAKLFLNKELSDEEASKVHFELGKLTIDNIINELGGPNFETFLNLNAKEIEVAEIWRPILFDCESPICDAKTASRVERVSLTFRCLFEHFDGVNALNSANLIESLLISCPELKIIEIKIVYEFDLVEDEEFVLYFEDIVNEFVDEIFPTLSEGNAKAQIVVVLQLNYSTDTYEALSPSTSDLFQKGNQIAIEQFDKSSDEYCARECRVVDSKGREHKCVFQVLAREESDWGDADYSNPKFWE</sequence>
<name>A0A183CEQ0_GLOPA</name>